<comment type="caution">
    <text evidence="1">The sequence shown here is derived from an EMBL/GenBank/DDBJ whole genome shotgun (WGS) entry which is preliminary data.</text>
</comment>
<evidence type="ECO:0000313" key="2">
    <source>
        <dbReference type="Proteomes" id="UP000499080"/>
    </source>
</evidence>
<gene>
    <name evidence="1" type="ORF">AVEN_127995_1</name>
</gene>
<dbReference type="Proteomes" id="UP000499080">
    <property type="component" value="Unassembled WGS sequence"/>
</dbReference>
<protein>
    <submittedName>
        <fullName evidence="1">Uncharacterized protein</fullName>
    </submittedName>
</protein>
<dbReference type="AlphaFoldDB" id="A0A4Y1ZZQ6"/>
<keyword evidence="2" id="KW-1185">Reference proteome</keyword>
<reference evidence="1 2" key="1">
    <citation type="journal article" date="2019" name="Sci. Rep.">
        <title>Orb-weaving spider Araneus ventricosus genome elucidates the spidroin gene catalogue.</title>
        <authorList>
            <person name="Kono N."/>
            <person name="Nakamura H."/>
            <person name="Ohtoshi R."/>
            <person name="Moran D.A.P."/>
            <person name="Shinohara A."/>
            <person name="Yoshida Y."/>
            <person name="Fujiwara M."/>
            <person name="Mori M."/>
            <person name="Tomita M."/>
            <person name="Arakawa K."/>
        </authorList>
    </citation>
    <scope>NUCLEOTIDE SEQUENCE [LARGE SCALE GENOMIC DNA]</scope>
</reference>
<accession>A0A4Y1ZZQ6</accession>
<evidence type="ECO:0000313" key="1">
    <source>
        <dbReference type="EMBL" id="GBL72777.1"/>
    </source>
</evidence>
<proteinExistence type="predicted"/>
<organism evidence="1 2">
    <name type="scientific">Araneus ventricosus</name>
    <name type="common">Orbweaver spider</name>
    <name type="synonym">Epeira ventricosa</name>
    <dbReference type="NCBI Taxonomy" id="182803"/>
    <lineage>
        <taxon>Eukaryota</taxon>
        <taxon>Metazoa</taxon>
        <taxon>Ecdysozoa</taxon>
        <taxon>Arthropoda</taxon>
        <taxon>Chelicerata</taxon>
        <taxon>Arachnida</taxon>
        <taxon>Araneae</taxon>
        <taxon>Araneomorphae</taxon>
        <taxon>Entelegynae</taxon>
        <taxon>Araneoidea</taxon>
        <taxon>Araneidae</taxon>
        <taxon>Araneus</taxon>
    </lineage>
</organism>
<name>A0A4Y1ZZQ6_ARAVE</name>
<dbReference type="EMBL" id="BGPR01000002">
    <property type="protein sequence ID" value="GBL72777.1"/>
    <property type="molecule type" value="Genomic_DNA"/>
</dbReference>
<sequence>MHLSSQLSNRQTRWEYNPTRFCRINNPQISMPVVISEKMSLHFDQRKRVKQDVDQMDLTRLLPFPFDRLGALNFLKSPFFPIKANTPPLESDKAASF</sequence>